<protein>
    <submittedName>
        <fullName evidence="1">24762_t:CDS:1</fullName>
    </submittedName>
</protein>
<accession>A0A9N8V8Z5</accession>
<dbReference type="CDD" id="cd09917">
    <property type="entry name" value="F-box_SF"/>
    <property type="match status" value="1"/>
</dbReference>
<evidence type="ECO:0000313" key="2">
    <source>
        <dbReference type="Proteomes" id="UP000789405"/>
    </source>
</evidence>
<proteinExistence type="predicted"/>
<evidence type="ECO:0000313" key="1">
    <source>
        <dbReference type="EMBL" id="CAG8444509.1"/>
    </source>
</evidence>
<keyword evidence="2" id="KW-1185">Reference proteome</keyword>
<organism evidence="1 2">
    <name type="scientific">Dentiscutata erythropus</name>
    <dbReference type="NCBI Taxonomy" id="1348616"/>
    <lineage>
        <taxon>Eukaryota</taxon>
        <taxon>Fungi</taxon>
        <taxon>Fungi incertae sedis</taxon>
        <taxon>Mucoromycota</taxon>
        <taxon>Glomeromycotina</taxon>
        <taxon>Glomeromycetes</taxon>
        <taxon>Diversisporales</taxon>
        <taxon>Gigasporaceae</taxon>
        <taxon>Dentiscutata</taxon>
    </lineage>
</organism>
<name>A0A9N8V8Z5_9GLOM</name>
<dbReference type="Proteomes" id="UP000789405">
    <property type="component" value="Unassembled WGS sequence"/>
</dbReference>
<dbReference type="EMBL" id="CAJVPY010000019">
    <property type="protein sequence ID" value="CAG8444509.1"/>
    <property type="molecule type" value="Genomic_DNA"/>
</dbReference>
<comment type="caution">
    <text evidence="1">The sequence shown here is derived from an EMBL/GenBank/DDBJ whole genome shotgun (WGS) entry which is preliminary data.</text>
</comment>
<gene>
    <name evidence="1" type="ORF">DERYTH_LOCUS101</name>
</gene>
<dbReference type="SUPFAM" id="SSF81383">
    <property type="entry name" value="F-box domain"/>
    <property type="match status" value="1"/>
</dbReference>
<sequence length="64" mass="7409">MNKIPVECFCEILEHLDNEALRSCTCVNSQWFGRALGVNSQTAKVYEITRSKAKRHRRNENLSI</sequence>
<reference evidence="1" key="1">
    <citation type="submission" date="2021-06" db="EMBL/GenBank/DDBJ databases">
        <authorList>
            <person name="Kallberg Y."/>
            <person name="Tangrot J."/>
            <person name="Rosling A."/>
        </authorList>
    </citation>
    <scope>NUCLEOTIDE SEQUENCE</scope>
    <source>
        <strain evidence="1">MA453B</strain>
    </source>
</reference>
<dbReference type="AlphaFoldDB" id="A0A9N8V8Z5"/>
<dbReference type="InterPro" id="IPR036047">
    <property type="entry name" value="F-box-like_dom_sf"/>
</dbReference>